<evidence type="ECO:0000313" key="6">
    <source>
        <dbReference type="Proteomes" id="UP001166674"/>
    </source>
</evidence>
<dbReference type="FunFam" id="2.60.40.10:FF:000362">
    <property type="entry name" value="Receptor-type tyrosine-protein phosphatase eta"/>
    <property type="match status" value="2"/>
</dbReference>
<comment type="similarity">
    <text evidence="2">Belongs to the protein-tyrosine phosphatase family. Receptor class 3 subfamily.</text>
</comment>
<dbReference type="SMART" id="SM00060">
    <property type="entry name" value="FN3"/>
    <property type="match status" value="4"/>
</dbReference>
<evidence type="ECO:0000256" key="1">
    <source>
        <dbReference type="ARBA" id="ARBA00022737"/>
    </source>
</evidence>
<dbReference type="CDD" id="cd00063">
    <property type="entry name" value="FN3"/>
    <property type="match status" value="3"/>
</dbReference>
<name>A0AA41T3Y4_SCICA</name>
<dbReference type="InterPro" id="IPR036116">
    <property type="entry name" value="FN3_sf"/>
</dbReference>
<dbReference type="Proteomes" id="UP001166674">
    <property type="component" value="Unassembled WGS sequence"/>
</dbReference>
<dbReference type="InterPro" id="IPR003961">
    <property type="entry name" value="FN3_dom"/>
</dbReference>
<feature type="region of interest" description="Disordered" evidence="3">
    <location>
        <begin position="69"/>
        <end position="89"/>
    </location>
</feature>
<feature type="compositionally biased region" description="Polar residues" evidence="3">
    <location>
        <begin position="73"/>
        <end position="89"/>
    </location>
</feature>
<sequence>MGVTQVALTWSTDNGTESYRMLLGSIGSPTEMTNDSAVSISGLKPGFQHIILYLPESEEIQRDTLVMEGGRGASSTEGSPAVSTPWPSGRASSTYRLVPADPASSQESQGTEVLLVGLKPSAQYRATVYSQAADGTEGQPQAIEFRTNSSQVFDIQAMNISATSMTLTWKISSNGSSSAYTYKIQVTGEASSLSLTVSETHAVVSGLSSSTLYNITVWPFLGDAEGTPGFLQVYTYPSAVFGIRVVHVTTTEMRLEWQNTDGASAYVYHLVVQSESGSREVNSSEEAATLQGLIPGTLYNITISPEASQVWGQPSSIVQYTRPSSVANIVINTSTTAATLSWQNPDAASPTYSYRLLIEKAENSSNATQVVRTDVGVTNATVMELIPGSLYRVEIFTQVGNVTESLTPSWESFCTGEQPQVPVDPLLCGADLAGGPQVVLSAL</sequence>
<dbReference type="GO" id="GO:0032502">
    <property type="term" value="P:developmental process"/>
    <property type="evidence" value="ECO:0007669"/>
    <property type="project" value="UniProtKB-ARBA"/>
</dbReference>
<comment type="caution">
    <text evidence="5">The sequence shown here is derived from an EMBL/GenBank/DDBJ whole genome shotgun (WGS) entry which is preliminary data.</text>
</comment>
<accession>A0AA41T3Y4</accession>
<dbReference type="PANTHER" id="PTHR46708">
    <property type="entry name" value="TENASCIN"/>
    <property type="match status" value="1"/>
</dbReference>
<dbReference type="GO" id="GO:0004725">
    <property type="term" value="F:protein tyrosine phosphatase activity"/>
    <property type="evidence" value="ECO:0007669"/>
    <property type="project" value="UniProtKB-ARBA"/>
</dbReference>
<dbReference type="EMBL" id="JAATJV010382231">
    <property type="protein sequence ID" value="MBZ3882494.1"/>
    <property type="molecule type" value="Genomic_DNA"/>
</dbReference>
<dbReference type="Pfam" id="PF00041">
    <property type="entry name" value="fn3"/>
    <property type="match status" value="3"/>
</dbReference>
<evidence type="ECO:0000256" key="2">
    <source>
        <dbReference type="ARBA" id="ARBA00025789"/>
    </source>
</evidence>
<dbReference type="PROSITE" id="PS50853">
    <property type="entry name" value="FN3"/>
    <property type="match status" value="2"/>
</dbReference>
<dbReference type="GO" id="GO:0030155">
    <property type="term" value="P:regulation of cell adhesion"/>
    <property type="evidence" value="ECO:0007669"/>
    <property type="project" value="TreeGrafter"/>
</dbReference>
<feature type="domain" description="Fibronectin type-III" evidence="4">
    <location>
        <begin position="151"/>
        <end position="239"/>
    </location>
</feature>
<feature type="domain" description="Fibronectin type-III" evidence="4">
    <location>
        <begin position="322"/>
        <end position="418"/>
    </location>
</feature>
<proteinExistence type="inferred from homology"/>
<dbReference type="SUPFAM" id="SSF49265">
    <property type="entry name" value="Fibronectin type III"/>
    <property type="match status" value="2"/>
</dbReference>
<dbReference type="PANTHER" id="PTHR46708:SF1">
    <property type="entry name" value="TENASCIN"/>
    <property type="match status" value="1"/>
</dbReference>
<evidence type="ECO:0000313" key="5">
    <source>
        <dbReference type="EMBL" id="MBZ3882494.1"/>
    </source>
</evidence>
<reference evidence="5" key="1">
    <citation type="submission" date="2020-03" db="EMBL/GenBank/DDBJ databases">
        <title>Studies in the Genomics of Life Span.</title>
        <authorList>
            <person name="Glass D."/>
        </authorList>
    </citation>
    <scope>NUCLEOTIDE SEQUENCE</scope>
    <source>
        <strain evidence="5">SUZIE</strain>
        <tissue evidence="5">Muscle</tissue>
    </source>
</reference>
<organism evidence="5 6">
    <name type="scientific">Sciurus carolinensis</name>
    <name type="common">Eastern gray squirrel</name>
    <dbReference type="NCBI Taxonomy" id="30640"/>
    <lineage>
        <taxon>Eukaryota</taxon>
        <taxon>Metazoa</taxon>
        <taxon>Chordata</taxon>
        <taxon>Craniata</taxon>
        <taxon>Vertebrata</taxon>
        <taxon>Euteleostomi</taxon>
        <taxon>Mammalia</taxon>
        <taxon>Eutheria</taxon>
        <taxon>Euarchontoglires</taxon>
        <taxon>Glires</taxon>
        <taxon>Rodentia</taxon>
        <taxon>Sciuromorpha</taxon>
        <taxon>Sciuridae</taxon>
        <taxon>Sciurinae</taxon>
        <taxon>Sciurini</taxon>
        <taxon>Sciurus</taxon>
    </lineage>
</organism>
<protein>
    <submittedName>
        <fullName evidence="5">Receptor-type tyrosine-protein phosphatase eta</fullName>
    </submittedName>
</protein>
<evidence type="ECO:0000259" key="4">
    <source>
        <dbReference type="PROSITE" id="PS50853"/>
    </source>
</evidence>
<keyword evidence="6" id="KW-1185">Reference proteome</keyword>
<keyword evidence="5" id="KW-0675">Receptor</keyword>
<dbReference type="AlphaFoldDB" id="A0AA41T3Y4"/>
<dbReference type="GO" id="GO:0005615">
    <property type="term" value="C:extracellular space"/>
    <property type="evidence" value="ECO:0007669"/>
    <property type="project" value="TreeGrafter"/>
</dbReference>
<keyword evidence="1" id="KW-0677">Repeat</keyword>
<gene>
    <name evidence="5" type="ORF">SUZIE_168220</name>
</gene>
<dbReference type="InterPro" id="IPR050991">
    <property type="entry name" value="ECM_Regulatory_Proteins"/>
</dbReference>
<dbReference type="InterPro" id="IPR013783">
    <property type="entry name" value="Ig-like_fold"/>
</dbReference>
<dbReference type="GO" id="GO:0098966">
    <property type="term" value="C:perisynaptic extracellular matrix"/>
    <property type="evidence" value="ECO:0007669"/>
    <property type="project" value="TreeGrafter"/>
</dbReference>
<evidence type="ECO:0000256" key="3">
    <source>
        <dbReference type="SAM" id="MobiDB-lite"/>
    </source>
</evidence>
<dbReference type="Gene3D" id="2.60.40.10">
    <property type="entry name" value="Immunoglobulins"/>
    <property type="match status" value="3"/>
</dbReference>
<dbReference type="FunFam" id="2.60.40.10:FF:001417">
    <property type="entry name" value="Receptor-type tyrosine-protein phosphatase eta"/>
    <property type="match status" value="1"/>
</dbReference>